<dbReference type="RefSeq" id="WP_213559912.1">
    <property type="nucleotide sequence ID" value="NZ_JBHXAJ010000008.1"/>
</dbReference>
<proteinExistence type="predicted"/>
<protein>
    <submittedName>
        <fullName evidence="1">Uncharacterized protein</fullName>
    </submittedName>
</protein>
<dbReference type="EMBL" id="CP074371">
    <property type="protein sequence ID" value="QVI23845.1"/>
    <property type="molecule type" value="Genomic_DNA"/>
</dbReference>
<dbReference type="Proteomes" id="UP000683310">
    <property type="component" value="Chromosome"/>
</dbReference>
<evidence type="ECO:0000313" key="2">
    <source>
        <dbReference type="Proteomes" id="UP000683310"/>
    </source>
</evidence>
<organism evidence="1 2">
    <name type="scientific">Nocardia tengchongensis</name>
    <dbReference type="NCBI Taxonomy" id="2055889"/>
    <lineage>
        <taxon>Bacteria</taxon>
        <taxon>Bacillati</taxon>
        <taxon>Actinomycetota</taxon>
        <taxon>Actinomycetes</taxon>
        <taxon>Mycobacteriales</taxon>
        <taxon>Nocardiaceae</taxon>
        <taxon>Nocardia</taxon>
    </lineage>
</organism>
<name>A0ABX8D0B7_9NOCA</name>
<evidence type="ECO:0000313" key="1">
    <source>
        <dbReference type="EMBL" id="QVI23845.1"/>
    </source>
</evidence>
<gene>
    <name evidence="1" type="ORF">KHQ06_14135</name>
</gene>
<reference evidence="1 2" key="1">
    <citation type="submission" date="2021-04" db="EMBL/GenBank/DDBJ databases">
        <title>Nocardia tengchongensis.</title>
        <authorList>
            <person name="Zhuang k."/>
            <person name="Ran Y."/>
            <person name="Li W."/>
        </authorList>
    </citation>
    <scope>NUCLEOTIDE SEQUENCE [LARGE SCALE GENOMIC DNA]</scope>
    <source>
        <strain evidence="1 2">CFH S0057</strain>
    </source>
</reference>
<keyword evidence="2" id="KW-1185">Reference proteome</keyword>
<sequence length="59" mass="6172">MSTDELNANGPVGWVQYQDGSWARIASDGWAGPPITAADLLGLIATVVGPEPLSVDVEY</sequence>
<accession>A0ABX8D0B7</accession>